<evidence type="ECO:0000313" key="5">
    <source>
        <dbReference type="WBParaSite" id="EVEC_0000010401-mRNA-1"/>
    </source>
</evidence>
<dbReference type="InterPro" id="IPR007720">
    <property type="entry name" value="PigQ/GPI1"/>
</dbReference>
<dbReference type="GO" id="GO:0006506">
    <property type="term" value="P:GPI anchor biosynthetic process"/>
    <property type="evidence" value="ECO:0007669"/>
    <property type="project" value="InterPro"/>
</dbReference>
<dbReference type="Pfam" id="PF05024">
    <property type="entry name" value="Gpi1"/>
    <property type="match status" value="1"/>
</dbReference>
<dbReference type="GO" id="GO:0005783">
    <property type="term" value="C:endoplasmic reticulum"/>
    <property type="evidence" value="ECO:0007669"/>
    <property type="project" value="TreeGrafter"/>
</dbReference>
<accession>A0A0N4USK0</accession>
<dbReference type="PANTHER" id="PTHR21329:SF3">
    <property type="entry name" value="PHOSPHATIDYLINOSITOL N-ACETYLGLUCOSAMINYLTRANSFERASE SUBUNIT Q"/>
    <property type="match status" value="1"/>
</dbReference>
<dbReference type="OrthoDB" id="70250at2759"/>
<evidence type="ECO:0000256" key="2">
    <source>
        <dbReference type="SAM" id="SignalP"/>
    </source>
</evidence>
<gene>
    <name evidence="3" type="ORF">EVEC_LOCUS65</name>
</gene>
<dbReference type="GO" id="GO:0016020">
    <property type="term" value="C:membrane"/>
    <property type="evidence" value="ECO:0007669"/>
    <property type="project" value="InterPro"/>
</dbReference>
<keyword evidence="2" id="KW-0732">Signal</keyword>
<dbReference type="EMBL" id="UXUI01000028">
    <property type="protein sequence ID" value="VDD84922.1"/>
    <property type="molecule type" value="Genomic_DNA"/>
</dbReference>
<proteinExistence type="predicted"/>
<reference evidence="3 4" key="2">
    <citation type="submission" date="2018-10" db="EMBL/GenBank/DDBJ databases">
        <authorList>
            <consortium name="Pathogen Informatics"/>
        </authorList>
    </citation>
    <scope>NUCLEOTIDE SEQUENCE [LARGE SCALE GENOMIC DNA]</scope>
</reference>
<feature type="signal peptide" evidence="2">
    <location>
        <begin position="1"/>
        <end position="18"/>
    </location>
</feature>
<feature type="transmembrane region" description="Helical" evidence="1">
    <location>
        <begin position="28"/>
        <end position="48"/>
    </location>
</feature>
<keyword evidence="1" id="KW-1133">Transmembrane helix</keyword>
<dbReference type="Proteomes" id="UP000274131">
    <property type="component" value="Unassembled WGS sequence"/>
</dbReference>
<evidence type="ECO:0000256" key="1">
    <source>
        <dbReference type="SAM" id="Phobius"/>
    </source>
</evidence>
<dbReference type="WBParaSite" id="EVEC_0000010401-mRNA-1">
    <property type="protein sequence ID" value="EVEC_0000010401-mRNA-1"/>
    <property type="gene ID" value="EVEC_0000010401"/>
</dbReference>
<dbReference type="AlphaFoldDB" id="A0A0N4USK0"/>
<organism evidence="5">
    <name type="scientific">Enterobius vermicularis</name>
    <name type="common">Human pinworm</name>
    <dbReference type="NCBI Taxonomy" id="51028"/>
    <lineage>
        <taxon>Eukaryota</taxon>
        <taxon>Metazoa</taxon>
        <taxon>Ecdysozoa</taxon>
        <taxon>Nematoda</taxon>
        <taxon>Chromadorea</taxon>
        <taxon>Rhabditida</taxon>
        <taxon>Spirurina</taxon>
        <taxon>Oxyuridomorpha</taxon>
        <taxon>Oxyuroidea</taxon>
        <taxon>Oxyuridae</taxon>
        <taxon>Enterobius</taxon>
    </lineage>
</organism>
<keyword evidence="1" id="KW-0812">Transmembrane</keyword>
<feature type="transmembrane region" description="Helical" evidence="1">
    <location>
        <begin position="93"/>
        <end position="118"/>
    </location>
</feature>
<name>A0A0N4USK0_ENTVE</name>
<evidence type="ECO:0000313" key="4">
    <source>
        <dbReference type="Proteomes" id="UP000274131"/>
    </source>
</evidence>
<protein>
    <submittedName>
        <fullName evidence="5">G_PROTEIN_RECEP_F1_2 domain-containing protein</fullName>
    </submittedName>
</protein>
<keyword evidence="4" id="KW-1185">Reference proteome</keyword>
<keyword evidence="1" id="KW-0472">Membrane</keyword>
<reference evidence="5" key="1">
    <citation type="submission" date="2017-02" db="UniProtKB">
        <authorList>
            <consortium name="WormBaseParasite"/>
        </authorList>
    </citation>
    <scope>IDENTIFICATION</scope>
</reference>
<dbReference type="STRING" id="51028.A0A0N4USK0"/>
<dbReference type="PANTHER" id="PTHR21329">
    <property type="entry name" value="PHOSPHATIDYLINOSITOL N-ACETYLGLUCOSAMINYLTRANSFERASE SUBUNIT Q-RELATED"/>
    <property type="match status" value="1"/>
</dbReference>
<feature type="chain" id="PRO_5043122408" evidence="2">
    <location>
        <begin position="19"/>
        <end position="143"/>
    </location>
</feature>
<sequence>MRIFFFAFSVLFYSGASSVLHLRCFQNSSSAVTLLMFADVCAGISFFFLISIRHYCRLAQVCVVAVCSLWRVFRGRKYNPLRGRVDSVRLDIRQLFIATLFFIILLFLFPTVGVYFLVFSAVNRIALVLLQTCYRTFIRTSEQ</sequence>
<evidence type="ECO:0000313" key="3">
    <source>
        <dbReference type="EMBL" id="VDD84922.1"/>
    </source>
</evidence>